<reference evidence="6" key="3">
    <citation type="submission" date="2025-09" db="UniProtKB">
        <authorList>
            <consortium name="Ensembl"/>
        </authorList>
    </citation>
    <scope>IDENTIFICATION</scope>
</reference>
<reference evidence="7" key="1">
    <citation type="submission" date="2003-08" db="EMBL/GenBank/DDBJ databases">
        <authorList>
            <person name="Birren B."/>
            <person name="Nusbaum C."/>
            <person name="Abebe A."/>
            <person name="Abouelleil A."/>
            <person name="Adekoya E."/>
            <person name="Ait-zahra M."/>
            <person name="Allen N."/>
            <person name="Allen T."/>
            <person name="An P."/>
            <person name="Anderson M."/>
            <person name="Anderson S."/>
            <person name="Arachchi H."/>
            <person name="Armbruster J."/>
            <person name="Bachantsang P."/>
            <person name="Baldwin J."/>
            <person name="Barry A."/>
            <person name="Bayul T."/>
            <person name="Blitshsteyn B."/>
            <person name="Bloom T."/>
            <person name="Blye J."/>
            <person name="Boguslavskiy L."/>
            <person name="Borowsky M."/>
            <person name="Boukhgalter B."/>
            <person name="Brunache A."/>
            <person name="Butler J."/>
            <person name="Calixte N."/>
            <person name="Calvo S."/>
            <person name="Camarata J."/>
            <person name="Campo K."/>
            <person name="Chang J."/>
            <person name="Cheshatsang Y."/>
            <person name="Citroen M."/>
            <person name="Collymore A."/>
            <person name="Considine T."/>
            <person name="Cook A."/>
            <person name="Cooke P."/>
            <person name="Corum B."/>
            <person name="Cuomo C."/>
            <person name="David R."/>
            <person name="Dawoe T."/>
            <person name="Degray S."/>
            <person name="Dodge S."/>
            <person name="Dooley K."/>
            <person name="Dorje P."/>
            <person name="Dorjee K."/>
            <person name="Dorris L."/>
            <person name="Duffey N."/>
            <person name="Dupes A."/>
            <person name="Elkins T."/>
            <person name="Engels R."/>
            <person name="Erickson J."/>
            <person name="Farina A."/>
            <person name="Faro S."/>
            <person name="Ferreira P."/>
            <person name="Fischer H."/>
            <person name="Fitzgerald M."/>
            <person name="Foley K."/>
            <person name="Gage D."/>
            <person name="Galagan J."/>
            <person name="Gearin G."/>
            <person name="Gnerre S."/>
            <person name="Gnirke A."/>
            <person name="Goyette A."/>
            <person name="Graham J."/>
            <person name="Grandbois E."/>
            <person name="Gyaltsen K."/>
            <person name="Hafez N."/>
            <person name="Hagopian D."/>
            <person name="Hagos B."/>
            <person name="Hall J."/>
            <person name="Hatcher B."/>
            <person name="Heller A."/>
            <person name="Higgins H."/>
            <person name="Honan T."/>
            <person name="Horn A."/>
            <person name="Houde N."/>
            <person name="Hughes L."/>
            <person name="Hulme W."/>
            <person name="Husby E."/>
            <person name="Iliev I."/>
            <person name="Jaffe D."/>
            <person name="Jones C."/>
            <person name="Kamal M."/>
            <person name="Kamat A."/>
            <person name="Kamvysselis M."/>
            <person name="Karlsson E."/>
            <person name="Kells C."/>
            <person name="Kieu A."/>
            <person name="Kisner P."/>
            <person name="Kodira C."/>
            <person name="Kulbokas E."/>
            <person name="Labutti K."/>
            <person name="Lama D."/>
            <person name="Landers T."/>
            <person name="Leger J."/>
            <person name="Levine S."/>
            <person name="Lewis D."/>
            <person name="Lewis T."/>
            <person name="Lindblad-toh K."/>
            <person name="Liu X."/>
            <person name="Lokyitsang T."/>
            <person name="Lokyitsang Y."/>
            <person name="Lucien O."/>
            <person name="Lui A."/>
            <person name="Ma L.J."/>
            <person name="Mabbitt R."/>
            <person name="Macdonald J."/>
            <person name="Maclean C."/>
            <person name="Major J."/>
            <person name="Manning J."/>
            <person name="Marabella R."/>
            <person name="Maru K."/>
            <person name="Matthews C."/>
            <person name="Mauceli E."/>
            <person name="Mccarthy M."/>
            <person name="Mcdonough S."/>
            <person name="Mcghee T."/>
            <person name="Meldrim J."/>
            <person name="Meneus L."/>
            <person name="Mesirov J."/>
            <person name="Mihalev A."/>
            <person name="Mihova T."/>
            <person name="Mikkelsen T."/>
            <person name="Mlenga V."/>
            <person name="Moru K."/>
            <person name="Mozes J."/>
            <person name="Mulrain L."/>
            <person name="Munson G."/>
            <person name="Naylor J."/>
            <person name="Newes C."/>
            <person name="Nguyen C."/>
            <person name="Nguyen N."/>
            <person name="Nguyen T."/>
            <person name="Nicol R."/>
            <person name="Nielsen C."/>
            <person name="Nizzari M."/>
            <person name="Norbu C."/>
            <person name="Norbu N."/>
            <person name="O'donnell P."/>
            <person name="Okoawo O."/>
            <person name="O'leary S."/>
            <person name="Omotosho B."/>
            <person name="O'neill K."/>
            <person name="Osman S."/>
            <person name="Parker S."/>
            <person name="Perrin D."/>
            <person name="Phunkhang P."/>
            <person name="Piqani B."/>
            <person name="Purcell S."/>
            <person name="Rachupka T."/>
            <person name="Ramasamy U."/>
            <person name="Rameau R."/>
            <person name="Ray V."/>
            <person name="Raymond C."/>
            <person name="Retta R."/>
            <person name="Richardson S."/>
            <person name="Rise C."/>
            <person name="Rodriguez J."/>
            <person name="Rogers J."/>
            <person name="Rogov P."/>
            <person name="Rutman M."/>
            <person name="Schupbach R."/>
            <person name="Seaman C."/>
            <person name="Settipalli S."/>
            <person name="Sharpe T."/>
            <person name="Sheridan J."/>
            <person name="Sherpa N."/>
            <person name="Shi J."/>
            <person name="Smirnov S."/>
            <person name="Smith C."/>
            <person name="Sougnez C."/>
            <person name="Spencer B."/>
            <person name="Stalker J."/>
            <person name="Stange-thomann N."/>
            <person name="Stavropoulos S."/>
            <person name="Stetson K."/>
            <person name="Stone C."/>
            <person name="Stone S."/>
            <person name="Stubbs M."/>
            <person name="Talamas J."/>
            <person name="Tchuinga P."/>
            <person name="Tenzing P."/>
            <person name="Tesfaye S."/>
            <person name="Theodore J."/>
            <person name="Thoulutsang Y."/>
            <person name="Topham K."/>
            <person name="Towey S."/>
            <person name="Tsamla T."/>
            <person name="Tsomo N."/>
            <person name="Vallee D."/>
            <person name="Vassiliev H."/>
            <person name="Venkataraman V."/>
            <person name="Vinson J."/>
            <person name="Vo A."/>
            <person name="Wade C."/>
            <person name="Wang S."/>
            <person name="Wangchuk T."/>
            <person name="Wangdi T."/>
            <person name="Whittaker C."/>
            <person name="Wilkinson J."/>
            <person name="Wu Y."/>
            <person name="Wyman D."/>
            <person name="Yadav S."/>
            <person name="Yang S."/>
            <person name="Yang X."/>
            <person name="Yeager S."/>
            <person name="Yee E."/>
            <person name="Young G."/>
            <person name="Zainoun J."/>
            <person name="Zembeck L."/>
            <person name="Zimmer A."/>
            <person name="Zody M."/>
            <person name="Lander E."/>
        </authorList>
    </citation>
    <scope>NUCLEOTIDE SEQUENCE [LARGE SCALE GENOMIC DNA]</scope>
</reference>
<dbReference type="GeneTree" id="ENSGT01020000234502"/>
<dbReference type="InterPro" id="IPR004827">
    <property type="entry name" value="bZIP"/>
</dbReference>
<keyword evidence="3" id="KW-0804">Transcription</keyword>
<dbReference type="PANTHER" id="PTHR23351">
    <property type="entry name" value="FOS TRANSCRIPTION FACTOR-RELATED"/>
    <property type="match status" value="1"/>
</dbReference>
<dbReference type="Pfam" id="PF03131">
    <property type="entry name" value="bZIP_Maf"/>
    <property type="match status" value="1"/>
</dbReference>
<dbReference type="CDD" id="cd14699">
    <property type="entry name" value="bZIP_Fos_like"/>
    <property type="match status" value="1"/>
</dbReference>
<dbReference type="SUPFAM" id="SSF57959">
    <property type="entry name" value="Leucine zipper domain"/>
    <property type="match status" value="1"/>
</dbReference>
<dbReference type="InterPro" id="IPR000837">
    <property type="entry name" value="AP-1"/>
</dbReference>
<keyword evidence="1" id="KW-0805">Transcription regulation</keyword>
<evidence type="ECO:0000259" key="5">
    <source>
        <dbReference type="PROSITE" id="PS50217"/>
    </source>
</evidence>
<dbReference type="GO" id="GO:0000978">
    <property type="term" value="F:RNA polymerase II cis-regulatory region sequence-specific DNA binding"/>
    <property type="evidence" value="ECO:0007669"/>
    <property type="project" value="TreeGrafter"/>
</dbReference>
<evidence type="ECO:0000313" key="7">
    <source>
        <dbReference type="Proteomes" id="UP000007875"/>
    </source>
</evidence>
<feature type="region of interest" description="Disordered" evidence="4">
    <location>
        <begin position="310"/>
        <end position="362"/>
    </location>
</feature>
<dbReference type="InterPro" id="IPR004826">
    <property type="entry name" value="bZIP_Maf"/>
</dbReference>
<dbReference type="GO" id="GO:0005634">
    <property type="term" value="C:nucleus"/>
    <property type="evidence" value="ECO:0007669"/>
    <property type="project" value="TreeGrafter"/>
</dbReference>
<feature type="compositionally biased region" description="Polar residues" evidence="4">
    <location>
        <begin position="256"/>
        <end position="271"/>
    </location>
</feature>
<dbReference type="STRING" id="51511.ENSCSAVP00000014437"/>
<keyword evidence="2" id="KW-0238">DNA-binding</keyword>
<sequence length="449" mass="51417">QNPYQLATPRGYYEPNYAENSNVEYDFRNRSADIQQQGRLQQNEFEYAKSFESHKNNDMGVLSEFRASEEPCLPQDLTAAEDRMTVHSAKTYTVLTPGRCPSDTGYSGKNVSGGDRLLMTAMSQSLPMIRRDVRQQSPQQSIESNVSSRNSQCMSSQAHHASSTNEQSMEPHSVAASMSVGDLSQHHKMLEGSGHFKPFPHIMLSPHVHSQLDQHQRILQSTSTYQRESPKNEVYGHDIQGFESAAMLEHRRHQEMASQSQTPQQQPHESQYFPQHYRAAAIAPVSTYGVYPLLPPQHHFVVKHEGENQIAASTSTHKRPSSSSTSFKSNQLRDQFYLKPPPVDLDDLSDDERERMRVKRERNRVAAAKCRNRRRELLERLEKEAEQLEREQEVLRESVKRLQSQKRKLGVMLDEHETACTSKHDDEKRKSPTENKTEPTEDTVEDTDS</sequence>
<keyword evidence="7" id="KW-1185">Reference proteome</keyword>
<dbReference type="eggNOG" id="KOG1414">
    <property type="taxonomic scope" value="Eukaryota"/>
</dbReference>
<reference evidence="6" key="2">
    <citation type="submission" date="2025-08" db="UniProtKB">
        <authorList>
            <consortium name="Ensembl"/>
        </authorList>
    </citation>
    <scope>IDENTIFICATION</scope>
</reference>
<dbReference type="PROSITE" id="PS00036">
    <property type="entry name" value="BZIP_BASIC"/>
    <property type="match status" value="1"/>
</dbReference>
<feature type="region of interest" description="Disordered" evidence="4">
    <location>
        <begin position="132"/>
        <end position="174"/>
    </location>
</feature>
<feature type="compositionally biased region" description="Basic and acidic residues" evidence="4">
    <location>
        <begin position="413"/>
        <end position="439"/>
    </location>
</feature>
<dbReference type="AlphaFoldDB" id="H2ZA22"/>
<protein>
    <recommendedName>
        <fullName evidence="5">BZIP domain-containing protein</fullName>
    </recommendedName>
</protein>
<evidence type="ECO:0000256" key="3">
    <source>
        <dbReference type="ARBA" id="ARBA00023163"/>
    </source>
</evidence>
<dbReference type="Proteomes" id="UP000007875">
    <property type="component" value="Unassembled WGS sequence"/>
</dbReference>
<name>H2ZA22_CIOSA</name>
<proteinExistence type="predicted"/>
<dbReference type="Ensembl" id="ENSCSAVT00000014602.1">
    <property type="protein sequence ID" value="ENSCSAVP00000014437.1"/>
    <property type="gene ID" value="ENSCSAVG00000008448.1"/>
</dbReference>
<dbReference type="PRINTS" id="PR00042">
    <property type="entry name" value="LEUZIPPRFOS"/>
</dbReference>
<dbReference type="SMART" id="SM00338">
    <property type="entry name" value="BRLZ"/>
    <property type="match status" value="1"/>
</dbReference>
<dbReference type="OMA" id="HHKMLEG"/>
<feature type="region of interest" description="Disordered" evidence="4">
    <location>
        <begin position="402"/>
        <end position="449"/>
    </location>
</feature>
<evidence type="ECO:0000313" key="6">
    <source>
        <dbReference type="Ensembl" id="ENSCSAVP00000014437.1"/>
    </source>
</evidence>
<accession>H2ZA22</accession>
<dbReference type="PROSITE" id="PS50217">
    <property type="entry name" value="BZIP"/>
    <property type="match status" value="1"/>
</dbReference>
<feature type="domain" description="BZIP" evidence="5">
    <location>
        <begin position="353"/>
        <end position="416"/>
    </location>
</feature>
<organism evidence="6 7">
    <name type="scientific">Ciona savignyi</name>
    <name type="common">Pacific transparent sea squirt</name>
    <dbReference type="NCBI Taxonomy" id="51511"/>
    <lineage>
        <taxon>Eukaryota</taxon>
        <taxon>Metazoa</taxon>
        <taxon>Chordata</taxon>
        <taxon>Tunicata</taxon>
        <taxon>Ascidiacea</taxon>
        <taxon>Phlebobranchia</taxon>
        <taxon>Cionidae</taxon>
        <taxon>Ciona</taxon>
    </lineage>
</organism>
<evidence type="ECO:0000256" key="2">
    <source>
        <dbReference type="ARBA" id="ARBA00023125"/>
    </source>
</evidence>
<dbReference type="HOGENOM" id="CLU_610533_0_0_1"/>
<feature type="region of interest" description="Disordered" evidence="4">
    <location>
        <begin position="250"/>
        <end position="271"/>
    </location>
</feature>
<evidence type="ECO:0000256" key="4">
    <source>
        <dbReference type="SAM" id="MobiDB-lite"/>
    </source>
</evidence>
<dbReference type="InParanoid" id="H2ZA22"/>
<evidence type="ECO:0000256" key="1">
    <source>
        <dbReference type="ARBA" id="ARBA00023015"/>
    </source>
</evidence>
<dbReference type="InterPro" id="IPR046347">
    <property type="entry name" value="bZIP_sf"/>
</dbReference>
<feature type="compositionally biased region" description="Acidic residues" evidence="4">
    <location>
        <begin position="440"/>
        <end position="449"/>
    </location>
</feature>
<dbReference type="PANTHER" id="PTHR23351:SF59">
    <property type="entry name" value="CYCLIC AMP-DEPENDENT TRANSCRIPTION FACTOR ATF-3-LIKE"/>
    <property type="match status" value="1"/>
</dbReference>
<dbReference type="Gene3D" id="1.20.5.170">
    <property type="match status" value="1"/>
</dbReference>
<dbReference type="GO" id="GO:0000981">
    <property type="term" value="F:DNA-binding transcription factor activity, RNA polymerase II-specific"/>
    <property type="evidence" value="ECO:0007669"/>
    <property type="project" value="TreeGrafter"/>
</dbReference>
<feature type="compositionally biased region" description="Polar residues" evidence="4">
    <location>
        <begin position="135"/>
        <end position="170"/>
    </location>
</feature>